<keyword evidence="2" id="KW-1185">Reference proteome</keyword>
<dbReference type="Pfam" id="PF22752">
    <property type="entry name" value="DUF488-N3i"/>
    <property type="match status" value="1"/>
</dbReference>
<gene>
    <name evidence="1" type="ORF">GO608_15465</name>
</gene>
<protein>
    <submittedName>
        <fullName evidence="1">DUF488 family protein</fullName>
    </submittedName>
</protein>
<accession>A0ABX1N613</accession>
<comment type="caution">
    <text evidence="1">The sequence shown here is derived from an EMBL/GenBank/DDBJ whole genome shotgun (WGS) entry which is preliminary data.</text>
</comment>
<proteinExistence type="predicted"/>
<dbReference type="InterPro" id="IPR052552">
    <property type="entry name" value="YeaO-like"/>
</dbReference>
<organism evidence="1 2">
    <name type="scientific">Aromatoleum buckelii</name>
    <dbReference type="NCBI Taxonomy" id="200254"/>
    <lineage>
        <taxon>Bacteria</taxon>
        <taxon>Pseudomonadati</taxon>
        <taxon>Pseudomonadota</taxon>
        <taxon>Betaproteobacteria</taxon>
        <taxon>Rhodocyclales</taxon>
        <taxon>Rhodocyclaceae</taxon>
        <taxon>Aromatoleum</taxon>
    </lineage>
</organism>
<dbReference type="PANTHER" id="PTHR36849:SF1">
    <property type="entry name" value="CYTOPLASMIC PROTEIN"/>
    <property type="match status" value="1"/>
</dbReference>
<sequence length="134" mass="15997">MIELQRVYEHHDAHGTRFLVERLWPRGIRKESLQFSDWLKDAAPSDSLRRWFRHDVTKWPEFQRRYRIELDAHPEAWAPIVEAARVGDVVLLYSSHDTEHNNTVVLRDYLHEKLGHGVQVKEDLQHADQRQTDP</sequence>
<reference evidence="1" key="1">
    <citation type="submission" date="2019-12" db="EMBL/GenBank/DDBJ databases">
        <title>Comparative genomics gives insights into the taxonomy of the Azoarcus-Aromatoleum group and reveals separate origins of nif in the plant-associated Azoarcus and non-plant-associated Aromatoleum sub-groups.</title>
        <authorList>
            <person name="Lafos M."/>
            <person name="Maluk M."/>
            <person name="Batista M."/>
            <person name="Junghare M."/>
            <person name="Carmona M."/>
            <person name="Faoro H."/>
            <person name="Cruz L.M."/>
            <person name="Battistoni F."/>
            <person name="De Souza E."/>
            <person name="Pedrosa F."/>
            <person name="Chen W.-M."/>
            <person name="Poole P.S."/>
            <person name="Dixon R.A."/>
            <person name="James E.K."/>
        </authorList>
    </citation>
    <scope>NUCLEOTIDE SEQUENCE</scope>
    <source>
        <strain evidence="1">U120</strain>
    </source>
</reference>
<evidence type="ECO:0000313" key="2">
    <source>
        <dbReference type="Proteomes" id="UP000601990"/>
    </source>
</evidence>
<dbReference type="RefSeq" id="WP_169199938.1">
    <property type="nucleotide sequence ID" value="NZ_WTVH02000001.1"/>
</dbReference>
<dbReference type="EMBL" id="WTVH01000035">
    <property type="protein sequence ID" value="NMF94721.1"/>
    <property type="molecule type" value="Genomic_DNA"/>
</dbReference>
<evidence type="ECO:0000313" key="1">
    <source>
        <dbReference type="EMBL" id="NMF94721.1"/>
    </source>
</evidence>
<name>A0ABX1N613_9RHOO</name>
<dbReference type="Proteomes" id="UP000601990">
    <property type="component" value="Unassembled WGS sequence"/>
</dbReference>
<dbReference type="PANTHER" id="PTHR36849">
    <property type="entry name" value="CYTOPLASMIC PROTEIN-RELATED"/>
    <property type="match status" value="1"/>
</dbReference>